<dbReference type="SUPFAM" id="SSF52172">
    <property type="entry name" value="CheY-like"/>
    <property type="match status" value="1"/>
</dbReference>
<dbReference type="SMART" id="SM00448">
    <property type="entry name" value="REC"/>
    <property type="match status" value="1"/>
</dbReference>
<dbReference type="Proteomes" id="UP001499938">
    <property type="component" value="Unassembled WGS sequence"/>
</dbReference>
<dbReference type="RefSeq" id="WP_344082685.1">
    <property type="nucleotide sequence ID" value="NZ_BAAAPO010000021.1"/>
</dbReference>
<gene>
    <name evidence="8" type="ORF">GCM10009811_12890</name>
</gene>
<dbReference type="CDD" id="cd17574">
    <property type="entry name" value="REC_OmpR"/>
    <property type="match status" value="1"/>
</dbReference>
<keyword evidence="1 4" id="KW-0597">Phosphoprotein</keyword>
<evidence type="ECO:0000259" key="6">
    <source>
        <dbReference type="PROSITE" id="PS50110"/>
    </source>
</evidence>
<evidence type="ECO:0000256" key="2">
    <source>
        <dbReference type="ARBA" id="ARBA00023012"/>
    </source>
</evidence>
<name>A0ABP4XQ95_9MICO</name>
<evidence type="ECO:0000256" key="5">
    <source>
        <dbReference type="PROSITE-ProRule" id="PRU01091"/>
    </source>
</evidence>
<evidence type="ECO:0000313" key="9">
    <source>
        <dbReference type="Proteomes" id="UP001499938"/>
    </source>
</evidence>
<keyword evidence="2" id="KW-0902">Two-component regulatory system</keyword>
<dbReference type="InterPro" id="IPR039420">
    <property type="entry name" value="WalR-like"/>
</dbReference>
<dbReference type="EMBL" id="BAAAPO010000021">
    <property type="protein sequence ID" value="GAA1789359.1"/>
    <property type="molecule type" value="Genomic_DNA"/>
</dbReference>
<dbReference type="SMART" id="SM00862">
    <property type="entry name" value="Trans_reg_C"/>
    <property type="match status" value="1"/>
</dbReference>
<dbReference type="InterPro" id="IPR001867">
    <property type="entry name" value="OmpR/PhoB-type_DNA-bd"/>
</dbReference>
<dbReference type="PROSITE" id="PS51755">
    <property type="entry name" value="OMPR_PHOB"/>
    <property type="match status" value="1"/>
</dbReference>
<dbReference type="Gene3D" id="6.10.250.690">
    <property type="match status" value="1"/>
</dbReference>
<evidence type="ECO:0000313" key="8">
    <source>
        <dbReference type="EMBL" id="GAA1789359.1"/>
    </source>
</evidence>
<dbReference type="Pfam" id="PF00486">
    <property type="entry name" value="Trans_reg_C"/>
    <property type="match status" value="1"/>
</dbReference>
<dbReference type="Gene3D" id="1.10.10.10">
    <property type="entry name" value="Winged helix-like DNA-binding domain superfamily/Winged helix DNA-binding domain"/>
    <property type="match status" value="1"/>
</dbReference>
<feature type="modified residue" description="4-aspartylphosphate" evidence="4">
    <location>
        <position position="51"/>
    </location>
</feature>
<protein>
    <submittedName>
        <fullName evidence="8">Response regulator transcription factor</fullName>
    </submittedName>
</protein>
<feature type="domain" description="Response regulatory" evidence="6">
    <location>
        <begin position="3"/>
        <end position="116"/>
    </location>
</feature>
<evidence type="ECO:0000256" key="4">
    <source>
        <dbReference type="PROSITE-ProRule" id="PRU00169"/>
    </source>
</evidence>
<evidence type="ECO:0000256" key="1">
    <source>
        <dbReference type="ARBA" id="ARBA00022553"/>
    </source>
</evidence>
<dbReference type="CDD" id="cd00383">
    <property type="entry name" value="trans_reg_C"/>
    <property type="match status" value="1"/>
</dbReference>
<organism evidence="8 9">
    <name type="scientific">Nostocoides veronense</name>
    <dbReference type="NCBI Taxonomy" id="330836"/>
    <lineage>
        <taxon>Bacteria</taxon>
        <taxon>Bacillati</taxon>
        <taxon>Actinomycetota</taxon>
        <taxon>Actinomycetes</taxon>
        <taxon>Micrococcales</taxon>
        <taxon>Intrasporangiaceae</taxon>
        <taxon>Nostocoides</taxon>
    </lineage>
</organism>
<evidence type="ECO:0000259" key="7">
    <source>
        <dbReference type="PROSITE" id="PS51755"/>
    </source>
</evidence>
<dbReference type="Pfam" id="PF00072">
    <property type="entry name" value="Response_reg"/>
    <property type="match status" value="1"/>
</dbReference>
<proteinExistence type="predicted"/>
<dbReference type="InterPro" id="IPR011006">
    <property type="entry name" value="CheY-like_superfamily"/>
</dbReference>
<reference evidence="9" key="1">
    <citation type="journal article" date="2019" name="Int. J. Syst. Evol. Microbiol.">
        <title>The Global Catalogue of Microorganisms (GCM) 10K type strain sequencing project: providing services to taxonomists for standard genome sequencing and annotation.</title>
        <authorList>
            <consortium name="The Broad Institute Genomics Platform"/>
            <consortium name="The Broad Institute Genome Sequencing Center for Infectious Disease"/>
            <person name="Wu L."/>
            <person name="Ma J."/>
        </authorList>
    </citation>
    <scope>NUCLEOTIDE SEQUENCE [LARGE SCALE GENOMIC DNA]</scope>
    <source>
        <strain evidence="9">JCM 15592</strain>
    </source>
</reference>
<dbReference type="PANTHER" id="PTHR48111">
    <property type="entry name" value="REGULATOR OF RPOS"/>
    <property type="match status" value="1"/>
</dbReference>
<feature type="DNA-binding region" description="OmpR/PhoB-type" evidence="5">
    <location>
        <begin position="120"/>
        <end position="220"/>
    </location>
</feature>
<dbReference type="InterPro" id="IPR001789">
    <property type="entry name" value="Sig_transdc_resp-reg_receiver"/>
</dbReference>
<dbReference type="InterPro" id="IPR036388">
    <property type="entry name" value="WH-like_DNA-bd_sf"/>
</dbReference>
<comment type="caution">
    <text evidence="8">The sequence shown here is derived from an EMBL/GenBank/DDBJ whole genome shotgun (WGS) entry which is preliminary data.</text>
</comment>
<sequence>MTRVLLAEDDEAIADPLARALRREGYDVEVRGDGQEALEVALQGVDLVVLDLGLPTMDGLDVCRRLRAAGSAVPVLILTARTDEVDTVVGLDAGADDYVRKPFRLAELLARARALLRRGLMEPEVTSSLLIDQESRRVFLRGQELALTGKEYALLGVLYRERGKVVSREQLMHEIWDTEWYGSTKTLDVHISVLRRKLDESADAGKMIATVRGVGFRLDLDD</sequence>
<dbReference type="PANTHER" id="PTHR48111:SF40">
    <property type="entry name" value="PHOSPHATE REGULON TRANSCRIPTIONAL REGULATORY PROTEIN PHOB"/>
    <property type="match status" value="1"/>
</dbReference>
<accession>A0ABP4XQ95</accession>
<feature type="domain" description="OmpR/PhoB-type" evidence="7">
    <location>
        <begin position="120"/>
        <end position="220"/>
    </location>
</feature>
<dbReference type="Gene3D" id="3.40.50.2300">
    <property type="match status" value="1"/>
</dbReference>
<evidence type="ECO:0000256" key="3">
    <source>
        <dbReference type="ARBA" id="ARBA00023125"/>
    </source>
</evidence>
<keyword evidence="9" id="KW-1185">Reference proteome</keyword>
<keyword evidence="3 5" id="KW-0238">DNA-binding</keyword>
<dbReference type="PROSITE" id="PS50110">
    <property type="entry name" value="RESPONSE_REGULATORY"/>
    <property type="match status" value="1"/>
</dbReference>